<dbReference type="Proteomes" id="UP001183643">
    <property type="component" value="Unassembled WGS sequence"/>
</dbReference>
<dbReference type="EMBL" id="JAVDYB010000001">
    <property type="protein sequence ID" value="MDR7277351.1"/>
    <property type="molecule type" value="Genomic_DNA"/>
</dbReference>
<sequence>MSGTADPATMLADVQQLRERVRADRRTVTAPLLVFGLLILAHAVAVSLATATAGGPRHSVNFLYWPLAGAVGLGVLWWQARRIATRDGVGEGRRSYRPVTLGYVVSVPLLALMFLPVFFFGVFAPLVWPAGVLYAIARRQHSQALRRASIALAVAAVPQVLLVMAALGPAWLGVDVAAGLALIVVALVLRARAAAA</sequence>
<comment type="caution">
    <text evidence="2">The sequence shown here is derived from an EMBL/GenBank/DDBJ whole genome shotgun (WGS) entry which is preliminary data.</text>
</comment>
<keyword evidence="3" id="KW-1185">Reference proteome</keyword>
<feature type="transmembrane region" description="Helical" evidence="1">
    <location>
        <begin position="62"/>
        <end position="80"/>
    </location>
</feature>
<keyword evidence="1" id="KW-1133">Transmembrane helix</keyword>
<protein>
    <submittedName>
        <fullName evidence="2">Uncharacterized protein</fullName>
    </submittedName>
</protein>
<organism evidence="2 3">
    <name type="scientific">Catenuloplanes atrovinosus</name>
    <dbReference type="NCBI Taxonomy" id="137266"/>
    <lineage>
        <taxon>Bacteria</taxon>
        <taxon>Bacillati</taxon>
        <taxon>Actinomycetota</taxon>
        <taxon>Actinomycetes</taxon>
        <taxon>Micromonosporales</taxon>
        <taxon>Micromonosporaceae</taxon>
        <taxon>Catenuloplanes</taxon>
    </lineage>
</organism>
<feature type="transmembrane region" description="Helical" evidence="1">
    <location>
        <begin position="100"/>
        <end position="128"/>
    </location>
</feature>
<accession>A0AAE3YRK0</accession>
<feature type="transmembrane region" description="Helical" evidence="1">
    <location>
        <begin position="28"/>
        <end position="50"/>
    </location>
</feature>
<name>A0AAE3YRK0_9ACTN</name>
<keyword evidence="1" id="KW-0472">Membrane</keyword>
<gene>
    <name evidence="2" type="ORF">J2S41_004129</name>
</gene>
<evidence type="ECO:0000256" key="1">
    <source>
        <dbReference type="SAM" id="Phobius"/>
    </source>
</evidence>
<dbReference type="AlphaFoldDB" id="A0AAE3YRK0"/>
<dbReference type="RefSeq" id="WP_310369587.1">
    <property type="nucleotide sequence ID" value="NZ_JAVDYB010000001.1"/>
</dbReference>
<feature type="transmembrane region" description="Helical" evidence="1">
    <location>
        <begin position="171"/>
        <end position="189"/>
    </location>
</feature>
<keyword evidence="1" id="KW-0812">Transmembrane</keyword>
<evidence type="ECO:0000313" key="2">
    <source>
        <dbReference type="EMBL" id="MDR7277351.1"/>
    </source>
</evidence>
<evidence type="ECO:0000313" key="3">
    <source>
        <dbReference type="Proteomes" id="UP001183643"/>
    </source>
</evidence>
<proteinExistence type="predicted"/>
<reference evidence="2" key="1">
    <citation type="submission" date="2023-07" db="EMBL/GenBank/DDBJ databases">
        <title>Sequencing the genomes of 1000 actinobacteria strains.</title>
        <authorList>
            <person name="Klenk H.-P."/>
        </authorList>
    </citation>
    <scope>NUCLEOTIDE SEQUENCE</scope>
    <source>
        <strain evidence="2">DSM 44707</strain>
    </source>
</reference>